<dbReference type="AlphaFoldDB" id="A0AAD5VH93"/>
<sequence length="133" mass="14864">MVKHAQSTRVKQRKKLESQEHRLQAAAADYAESKARGKKASYAVVAVRHGVDRSTLHRLVTKVGKTMLEYSTARLKLLPGEESMLVALIIESAERGLPMTKDQIEHYANCVLEVRLGSKAKPVGKWWLDGLLT</sequence>
<dbReference type="EMBL" id="JANIEX010001239">
    <property type="protein sequence ID" value="KAJ3560090.1"/>
    <property type="molecule type" value="Genomic_DNA"/>
</dbReference>
<keyword evidence="3" id="KW-1185">Reference proteome</keyword>
<comment type="caution">
    <text evidence="2">The sequence shown here is derived from an EMBL/GenBank/DDBJ whole genome shotgun (WGS) entry which is preliminary data.</text>
</comment>
<evidence type="ECO:0000313" key="2">
    <source>
        <dbReference type="EMBL" id="KAJ3560090.1"/>
    </source>
</evidence>
<organism evidence="2 3">
    <name type="scientific">Leucocoprinus birnbaumii</name>
    <dbReference type="NCBI Taxonomy" id="56174"/>
    <lineage>
        <taxon>Eukaryota</taxon>
        <taxon>Fungi</taxon>
        <taxon>Dikarya</taxon>
        <taxon>Basidiomycota</taxon>
        <taxon>Agaricomycotina</taxon>
        <taxon>Agaricomycetes</taxon>
        <taxon>Agaricomycetidae</taxon>
        <taxon>Agaricales</taxon>
        <taxon>Agaricineae</taxon>
        <taxon>Agaricaceae</taxon>
        <taxon>Leucocoprinus</taxon>
    </lineage>
</organism>
<proteinExistence type="predicted"/>
<evidence type="ECO:0008006" key="4">
    <source>
        <dbReference type="Google" id="ProtNLM"/>
    </source>
</evidence>
<protein>
    <recommendedName>
        <fullName evidence="4">HTH psq-type domain-containing protein</fullName>
    </recommendedName>
</protein>
<accession>A0AAD5VH93</accession>
<dbReference type="Proteomes" id="UP001213000">
    <property type="component" value="Unassembled WGS sequence"/>
</dbReference>
<evidence type="ECO:0000313" key="3">
    <source>
        <dbReference type="Proteomes" id="UP001213000"/>
    </source>
</evidence>
<name>A0AAD5VH93_9AGAR</name>
<gene>
    <name evidence="2" type="ORF">NP233_g11063</name>
</gene>
<feature type="region of interest" description="Disordered" evidence="1">
    <location>
        <begin position="1"/>
        <end position="21"/>
    </location>
</feature>
<reference evidence="2" key="1">
    <citation type="submission" date="2022-07" db="EMBL/GenBank/DDBJ databases">
        <title>Genome Sequence of Leucocoprinus birnbaumii.</title>
        <authorList>
            <person name="Buettner E."/>
        </authorList>
    </citation>
    <scope>NUCLEOTIDE SEQUENCE</scope>
    <source>
        <strain evidence="2">VT141</strain>
    </source>
</reference>
<evidence type="ECO:0000256" key="1">
    <source>
        <dbReference type="SAM" id="MobiDB-lite"/>
    </source>
</evidence>